<sequence>MAPTLILAFSGGIGSGKSDLTIEVARRLGWGRASFGAHVKKVARDNHRDPEDRAVLQSLGQALVVTNLDAFVRETLAQAGDAQSVVVDGVRHVEVLMKLRALQGTQVRLVHIDTPSDIRHERHMKRDNVERRLIARYESDITEAQLPRILPQYADKTINGSLPTSILADEVETFARAVHRTIVAEAA</sequence>
<dbReference type="STRING" id="1166073.SAMN05192530_105341"/>
<gene>
    <name evidence="1" type="ORF">SAMN05192530_105341</name>
</gene>
<dbReference type="Gene3D" id="3.40.50.300">
    <property type="entry name" value="P-loop containing nucleotide triphosphate hydrolases"/>
    <property type="match status" value="1"/>
</dbReference>
<dbReference type="SUPFAM" id="SSF52540">
    <property type="entry name" value="P-loop containing nucleoside triphosphate hydrolases"/>
    <property type="match status" value="1"/>
</dbReference>
<keyword evidence="1" id="KW-0418">Kinase</keyword>
<dbReference type="GO" id="GO:0016301">
    <property type="term" value="F:kinase activity"/>
    <property type="evidence" value="ECO:0007669"/>
    <property type="project" value="UniProtKB-KW"/>
</dbReference>
<dbReference type="PANTHER" id="PTHR41930">
    <property type="entry name" value="UPF0200 PROTEIN MJ1399"/>
    <property type="match status" value="1"/>
</dbReference>
<dbReference type="Pfam" id="PF13238">
    <property type="entry name" value="AAA_18"/>
    <property type="match status" value="1"/>
</dbReference>
<dbReference type="PANTHER" id="PTHR41930:SF1">
    <property type="entry name" value="DEPHOSPHO-COA KINASE"/>
    <property type="match status" value="1"/>
</dbReference>
<dbReference type="Proteomes" id="UP000198793">
    <property type="component" value="Unassembled WGS sequence"/>
</dbReference>
<dbReference type="EMBL" id="FNIT01000005">
    <property type="protein sequence ID" value="SDO34930.1"/>
    <property type="molecule type" value="Genomic_DNA"/>
</dbReference>
<protein>
    <submittedName>
        <fullName evidence="1">Dephospho-CoA kinase</fullName>
    </submittedName>
</protein>
<evidence type="ECO:0000313" key="1">
    <source>
        <dbReference type="EMBL" id="SDO34930.1"/>
    </source>
</evidence>
<keyword evidence="1" id="KW-0808">Transferase</keyword>
<dbReference type="InterPro" id="IPR027417">
    <property type="entry name" value="P-loop_NTPase"/>
</dbReference>
<dbReference type="AlphaFoldDB" id="A0A1H0IUM5"/>
<dbReference type="RefSeq" id="WP_090674074.1">
    <property type="nucleotide sequence ID" value="NZ_FNIT01000005.1"/>
</dbReference>
<name>A0A1H0IUM5_9HYPH</name>
<organism evidence="1 2">
    <name type="scientific">Aureimonas jatrophae</name>
    <dbReference type="NCBI Taxonomy" id="1166073"/>
    <lineage>
        <taxon>Bacteria</taxon>
        <taxon>Pseudomonadati</taxon>
        <taxon>Pseudomonadota</taxon>
        <taxon>Alphaproteobacteria</taxon>
        <taxon>Hyphomicrobiales</taxon>
        <taxon>Aurantimonadaceae</taxon>
        <taxon>Aureimonas</taxon>
    </lineage>
</organism>
<dbReference type="OrthoDB" id="8444496at2"/>
<evidence type="ECO:0000313" key="2">
    <source>
        <dbReference type="Proteomes" id="UP000198793"/>
    </source>
</evidence>
<proteinExistence type="predicted"/>
<keyword evidence="2" id="KW-1185">Reference proteome</keyword>
<reference evidence="1 2" key="1">
    <citation type="submission" date="2016-10" db="EMBL/GenBank/DDBJ databases">
        <authorList>
            <person name="de Groot N.N."/>
        </authorList>
    </citation>
    <scope>NUCLEOTIDE SEQUENCE [LARGE SCALE GENOMIC DNA]</scope>
    <source>
        <strain evidence="2">L7-484,KACC 16230,DSM 25025</strain>
    </source>
</reference>
<accession>A0A1H0IUM5</accession>